<evidence type="ECO:0000256" key="6">
    <source>
        <dbReference type="SAM" id="Phobius"/>
    </source>
</evidence>
<evidence type="ECO:0000259" key="7">
    <source>
        <dbReference type="PROSITE" id="PS51382"/>
    </source>
</evidence>
<evidence type="ECO:0000256" key="1">
    <source>
        <dbReference type="ARBA" id="ARBA00004141"/>
    </source>
</evidence>
<evidence type="ECO:0000313" key="9">
    <source>
        <dbReference type="Proteomes" id="UP000631114"/>
    </source>
</evidence>
<feature type="domain" description="SPX" evidence="7">
    <location>
        <begin position="1"/>
        <end position="134"/>
    </location>
</feature>
<comment type="caution">
    <text evidence="8">The sequence shown here is derived from an EMBL/GenBank/DDBJ whole genome shotgun (WGS) entry which is preliminary data.</text>
</comment>
<dbReference type="AlphaFoldDB" id="A0A835HU72"/>
<protein>
    <recommendedName>
        <fullName evidence="7">SPX domain-containing protein</fullName>
    </recommendedName>
</protein>
<accession>A0A835HU72</accession>
<dbReference type="PANTHER" id="PTHR48477">
    <property type="entry name" value="PHOSPHATE TRANSPORTER PHO1"/>
    <property type="match status" value="1"/>
</dbReference>
<keyword evidence="3 6" id="KW-0812">Transmembrane</keyword>
<evidence type="ECO:0000256" key="3">
    <source>
        <dbReference type="ARBA" id="ARBA00022692"/>
    </source>
</evidence>
<evidence type="ECO:0000256" key="4">
    <source>
        <dbReference type="ARBA" id="ARBA00022989"/>
    </source>
</evidence>
<dbReference type="OrthoDB" id="9970435at2759"/>
<evidence type="ECO:0000256" key="5">
    <source>
        <dbReference type="ARBA" id="ARBA00023136"/>
    </source>
</evidence>
<proteinExistence type="inferred from homology"/>
<feature type="transmembrane region" description="Helical" evidence="6">
    <location>
        <begin position="184"/>
        <end position="206"/>
    </location>
</feature>
<comment type="similarity">
    <text evidence="2">Belongs to the SYG1 (TC 2.A.94) family.</text>
</comment>
<gene>
    <name evidence="8" type="ORF">IFM89_010511</name>
</gene>
<feature type="transmembrane region" description="Helical" evidence="6">
    <location>
        <begin position="20"/>
        <end position="41"/>
    </location>
</feature>
<comment type="subcellular location">
    <subcellularLocation>
        <location evidence="1">Membrane</location>
        <topology evidence="1">Multi-pass membrane protein</topology>
    </subcellularLocation>
</comment>
<dbReference type="PANTHER" id="PTHR48477:SF1">
    <property type="entry name" value="PHOSPHATE TRANSPORTER PHO1"/>
    <property type="match status" value="1"/>
</dbReference>
<keyword evidence="4 6" id="KW-1133">Transmembrane helix</keyword>
<dbReference type="InterPro" id="IPR004342">
    <property type="entry name" value="EXS_C"/>
</dbReference>
<dbReference type="Pfam" id="PF03124">
    <property type="entry name" value="EXS"/>
    <property type="match status" value="1"/>
</dbReference>
<feature type="transmembrane region" description="Helical" evidence="6">
    <location>
        <begin position="264"/>
        <end position="285"/>
    </location>
</feature>
<name>A0A835HU72_9MAGN</name>
<dbReference type="EMBL" id="JADFTS010000005">
    <property type="protein sequence ID" value="KAF9604836.1"/>
    <property type="molecule type" value="Genomic_DNA"/>
</dbReference>
<dbReference type="PROSITE" id="PS51382">
    <property type="entry name" value="SPX"/>
    <property type="match status" value="1"/>
</dbReference>
<dbReference type="InterPro" id="IPR052486">
    <property type="entry name" value="PHO1"/>
</dbReference>
<sequence length="307" mass="34927">MRRWIHLKVSTLKGNKIGDVKIIILGWVLSSLEGIIVNWIAKMMELLAVWAVVARLLLQETALYLRLALEEGERIKWNLHLRRPKKMIKATFVELYRGFGLLKTYSSLNMVTFTKILKKFDKPAKQQASGSYLKVVKRFHFISSDKVVKLGDEVESIFTKHFANNDRKKAMKYLRPQPHKASHMITFLVDLFTACLLCLACTCSYMDATSSRGRAPGSTTISYLNSLYRDVFLICTSFTTAAVGAMVIHLILRSSHIVPHHVDASPGILLVVSIGLLICPFNIFYRSTHYCFLQVIRNIAVLAFYHS</sequence>
<evidence type="ECO:0000313" key="8">
    <source>
        <dbReference type="EMBL" id="KAF9604836.1"/>
    </source>
</evidence>
<organism evidence="8 9">
    <name type="scientific">Coptis chinensis</name>
    <dbReference type="NCBI Taxonomy" id="261450"/>
    <lineage>
        <taxon>Eukaryota</taxon>
        <taxon>Viridiplantae</taxon>
        <taxon>Streptophyta</taxon>
        <taxon>Embryophyta</taxon>
        <taxon>Tracheophyta</taxon>
        <taxon>Spermatophyta</taxon>
        <taxon>Magnoliopsida</taxon>
        <taxon>Ranunculales</taxon>
        <taxon>Ranunculaceae</taxon>
        <taxon>Coptidoideae</taxon>
        <taxon>Coptis</taxon>
    </lineage>
</organism>
<dbReference type="GO" id="GO:0016020">
    <property type="term" value="C:membrane"/>
    <property type="evidence" value="ECO:0007669"/>
    <property type="project" value="UniProtKB-SubCell"/>
</dbReference>
<dbReference type="InterPro" id="IPR004331">
    <property type="entry name" value="SPX_dom"/>
</dbReference>
<feature type="transmembrane region" description="Helical" evidence="6">
    <location>
        <begin position="227"/>
        <end position="252"/>
    </location>
</feature>
<dbReference type="GO" id="GO:0016036">
    <property type="term" value="P:cellular response to phosphate starvation"/>
    <property type="evidence" value="ECO:0007669"/>
    <property type="project" value="InterPro"/>
</dbReference>
<evidence type="ECO:0000256" key="2">
    <source>
        <dbReference type="ARBA" id="ARBA00009665"/>
    </source>
</evidence>
<reference evidence="8 9" key="1">
    <citation type="submission" date="2020-10" db="EMBL/GenBank/DDBJ databases">
        <title>The Coptis chinensis genome and diversification of protoberbering-type alkaloids.</title>
        <authorList>
            <person name="Wang B."/>
            <person name="Shu S."/>
            <person name="Song C."/>
            <person name="Liu Y."/>
        </authorList>
    </citation>
    <scope>NUCLEOTIDE SEQUENCE [LARGE SCALE GENOMIC DNA]</scope>
    <source>
        <strain evidence="8">HL-2020</strain>
        <tissue evidence="8">Leaf</tissue>
    </source>
</reference>
<keyword evidence="9" id="KW-1185">Reference proteome</keyword>
<keyword evidence="5 6" id="KW-0472">Membrane</keyword>
<dbReference type="Proteomes" id="UP000631114">
    <property type="component" value="Unassembled WGS sequence"/>
</dbReference>
<dbReference type="Pfam" id="PF03105">
    <property type="entry name" value="SPX"/>
    <property type="match status" value="1"/>
</dbReference>